<feature type="non-terminal residue" evidence="1">
    <location>
        <position position="217"/>
    </location>
</feature>
<comment type="caution">
    <text evidence="1">The sequence shown here is derived from an EMBL/GenBank/DDBJ whole genome shotgun (WGS) entry which is preliminary data.</text>
</comment>
<proteinExistence type="predicted"/>
<evidence type="ECO:0000313" key="2">
    <source>
        <dbReference type="Proteomes" id="UP000591131"/>
    </source>
</evidence>
<dbReference type="Proteomes" id="UP000591131">
    <property type="component" value="Unassembled WGS sequence"/>
</dbReference>
<sequence length="217" mass="24376">NLDSSLDRNRTALLYELCRSACGLPNILVTTTTESFSPRKRRAEDSSSSDSGVEVARKRVKMSLHIDSVDDSTFPVVSAHSFDELVSKFRTKFGDVDDTELPSIEQLSGLQSKLDEGICPYCDFAVFTVAPRDRLRRLKAQGWSLNQEGEAQRIGSLRIPTFAEWVSSFDLFTNSLLMLSVASSADMKKYKSVVSGLHETYSEFWLQIYSADDFMRS</sequence>
<accession>A0A7J6KJU3</accession>
<dbReference type="AlphaFoldDB" id="A0A7J6KJU3"/>
<name>A0A7J6KJU3_PERCH</name>
<protein>
    <submittedName>
        <fullName evidence="1">Uncharacterized protein</fullName>
    </submittedName>
</protein>
<reference evidence="1 2" key="1">
    <citation type="submission" date="2020-04" db="EMBL/GenBank/DDBJ databases">
        <title>Perkinsus chesapeaki whole genome sequence.</title>
        <authorList>
            <person name="Bogema D.R."/>
        </authorList>
    </citation>
    <scope>NUCLEOTIDE SEQUENCE [LARGE SCALE GENOMIC DNA]</scope>
    <source>
        <strain evidence="1">ATCC PRA-425</strain>
    </source>
</reference>
<dbReference type="OrthoDB" id="411287at2759"/>
<gene>
    <name evidence="1" type="ORF">FOL47_005038</name>
</gene>
<feature type="non-terminal residue" evidence="1">
    <location>
        <position position="1"/>
    </location>
</feature>
<keyword evidence="2" id="KW-1185">Reference proteome</keyword>
<organism evidence="1 2">
    <name type="scientific">Perkinsus chesapeaki</name>
    <name type="common">Clam parasite</name>
    <name type="synonym">Perkinsus andrewsi</name>
    <dbReference type="NCBI Taxonomy" id="330153"/>
    <lineage>
        <taxon>Eukaryota</taxon>
        <taxon>Sar</taxon>
        <taxon>Alveolata</taxon>
        <taxon>Perkinsozoa</taxon>
        <taxon>Perkinsea</taxon>
        <taxon>Perkinsida</taxon>
        <taxon>Perkinsidae</taxon>
        <taxon>Perkinsus</taxon>
    </lineage>
</organism>
<evidence type="ECO:0000313" key="1">
    <source>
        <dbReference type="EMBL" id="KAF4647132.1"/>
    </source>
</evidence>
<dbReference type="EMBL" id="JAAPAO010002829">
    <property type="protein sequence ID" value="KAF4647132.1"/>
    <property type="molecule type" value="Genomic_DNA"/>
</dbReference>